<proteinExistence type="predicted"/>
<dbReference type="PROSITE" id="PS50109">
    <property type="entry name" value="HIS_KIN"/>
    <property type="match status" value="1"/>
</dbReference>
<feature type="coiled-coil region" evidence="8">
    <location>
        <begin position="263"/>
        <end position="304"/>
    </location>
</feature>
<dbReference type="RefSeq" id="WP_348827089.1">
    <property type="nucleotide sequence ID" value="NZ_CP098827.1"/>
</dbReference>
<keyword evidence="9" id="KW-0812">Transmembrane</keyword>
<dbReference type="InterPro" id="IPR050736">
    <property type="entry name" value="Sensor_HK_Regulatory"/>
</dbReference>
<dbReference type="InterPro" id="IPR003594">
    <property type="entry name" value="HATPase_dom"/>
</dbReference>
<dbReference type="PROSITE" id="PS50885">
    <property type="entry name" value="HAMP"/>
    <property type="match status" value="1"/>
</dbReference>
<keyword evidence="4" id="KW-0597">Phosphoprotein</keyword>
<feature type="domain" description="Histidine kinase" evidence="10">
    <location>
        <begin position="304"/>
        <end position="513"/>
    </location>
</feature>
<dbReference type="PROSITE" id="PS51257">
    <property type="entry name" value="PROKAR_LIPOPROTEIN"/>
    <property type="match status" value="1"/>
</dbReference>
<dbReference type="InterPro" id="IPR004358">
    <property type="entry name" value="Sig_transdc_His_kin-like_C"/>
</dbReference>
<dbReference type="SMART" id="SM00388">
    <property type="entry name" value="HisKA"/>
    <property type="match status" value="1"/>
</dbReference>
<dbReference type="CDD" id="cd00082">
    <property type="entry name" value="HisKA"/>
    <property type="match status" value="1"/>
</dbReference>
<protein>
    <recommendedName>
        <fullName evidence="3">histidine kinase</fullName>
        <ecNumber evidence="3">2.7.13.3</ecNumber>
    </recommendedName>
</protein>
<evidence type="ECO:0000256" key="6">
    <source>
        <dbReference type="ARBA" id="ARBA00022777"/>
    </source>
</evidence>
<dbReference type="InterPro" id="IPR003661">
    <property type="entry name" value="HisK_dim/P_dom"/>
</dbReference>
<dbReference type="GO" id="GO:0000155">
    <property type="term" value="F:phosphorelay sensor kinase activity"/>
    <property type="evidence" value="ECO:0007669"/>
    <property type="project" value="InterPro"/>
</dbReference>
<name>A0AAU7KG04_9GAMM</name>
<keyword evidence="9" id="KW-1133">Transmembrane helix</keyword>
<keyword evidence="7" id="KW-0902">Two-component regulatory system</keyword>
<dbReference type="FunFam" id="1.10.287.130:FF:000001">
    <property type="entry name" value="Two-component sensor histidine kinase"/>
    <property type="match status" value="1"/>
</dbReference>
<evidence type="ECO:0000259" key="10">
    <source>
        <dbReference type="PROSITE" id="PS50109"/>
    </source>
</evidence>
<dbReference type="Gene3D" id="3.30.565.10">
    <property type="entry name" value="Histidine kinase-like ATPase, C-terminal domain"/>
    <property type="match status" value="1"/>
</dbReference>
<dbReference type="EC" id="2.7.13.3" evidence="3"/>
<evidence type="ECO:0000256" key="9">
    <source>
        <dbReference type="SAM" id="Phobius"/>
    </source>
</evidence>
<dbReference type="GO" id="GO:0016020">
    <property type="term" value="C:membrane"/>
    <property type="evidence" value="ECO:0007669"/>
    <property type="project" value="UniProtKB-SubCell"/>
</dbReference>
<accession>A0AAU7KG04</accession>
<evidence type="ECO:0000256" key="8">
    <source>
        <dbReference type="SAM" id="Coils"/>
    </source>
</evidence>
<evidence type="ECO:0000313" key="12">
    <source>
        <dbReference type="EMBL" id="XBO70456.1"/>
    </source>
</evidence>
<feature type="transmembrane region" description="Helical" evidence="9">
    <location>
        <begin position="190"/>
        <end position="212"/>
    </location>
</feature>
<dbReference type="InterPro" id="IPR003660">
    <property type="entry name" value="HAMP_dom"/>
</dbReference>
<dbReference type="Pfam" id="PF00512">
    <property type="entry name" value="HisKA"/>
    <property type="match status" value="1"/>
</dbReference>
<dbReference type="PRINTS" id="PR00344">
    <property type="entry name" value="BCTRLSENSOR"/>
</dbReference>
<dbReference type="InterPro" id="IPR036890">
    <property type="entry name" value="HATPase_C_sf"/>
</dbReference>
<keyword evidence="6 12" id="KW-0418">Kinase</keyword>
<dbReference type="PANTHER" id="PTHR43711">
    <property type="entry name" value="TWO-COMPONENT HISTIDINE KINASE"/>
    <property type="match status" value="1"/>
</dbReference>
<keyword evidence="8" id="KW-0175">Coiled coil</keyword>
<dbReference type="InterPro" id="IPR005467">
    <property type="entry name" value="His_kinase_dom"/>
</dbReference>
<dbReference type="SMART" id="SM00304">
    <property type="entry name" value="HAMP"/>
    <property type="match status" value="1"/>
</dbReference>
<dbReference type="Pfam" id="PF00672">
    <property type="entry name" value="HAMP"/>
    <property type="match status" value="1"/>
</dbReference>
<keyword evidence="5" id="KW-0808">Transferase</keyword>
<comment type="catalytic activity">
    <reaction evidence="1">
        <text>ATP + protein L-histidine = ADP + protein N-phospho-L-histidine.</text>
        <dbReference type="EC" id="2.7.13.3"/>
    </reaction>
</comment>
<dbReference type="Gene3D" id="1.10.287.130">
    <property type="match status" value="1"/>
</dbReference>
<evidence type="ECO:0000256" key="3">
    <source>
        <dbReference type="ARBA" id="ARBA00012438"/>
    </source>
</evidence>
<dbReference type="PANTHER" id="PTHR43711:SF1">
    <property type="entry name" value="HISTIDINE KINASE 1"/>
    <property type="match status" value="1"/>
</dbReference>
<dbReference type="Gene3D" id="6.10.340.10">
    <property type="match status" value="1"/>
</dbReference>
<organism evidence="12">
    <name type="scientific">Halomonas sp. RT37</name>
    <dbReference type="NCBI Taxonomy" id="2950872"/>
    <lineage>
        <taxon>Bacteria</taxon>
        <taxon>Pseudomonadati</taxon>
        <taxon>Pseudomonadota</taxon>
        <taxon>Gammaproteobacteria</taxon>
        <taxon>Oceanospirillales</taxon>
        <taxon>Halomonadaceae</taxon>
        <taxon>Halomonas</taxon>
    </lineage>
</organism>
<gene>
    <name evidence="12" type="ORF">NFG58_17880</name>
</gene>
<evidence type="ECO:0000256" key="5">
    <source>
        <dbReference type="ARBA" id="ARBA00022679"/>
    </source>
</evidence>
<evidence type="ECO:0000256" key="7">
    <source>
        <dbReference type="ARBA" id="ARBA00023012"/>
    </source>
</evidence>
<dbReference type="InterPro" id="IPR036097">
    <property type="entry name" value="HisK_dim/P_sf"/>
</dbReference>
<comment type="subcellular location">
    <subcellularLocation>
        <location evidence="2">Membrane</location>
    </subcellularLocation>
</comment>
<dbReference type="Pfam" id="PF02518">
    <property type="entry name" value="HATPase_c"/>
    <property type="match status" value="1"/>
</dbReference>
<keyword evidence="9" id="KW-0472">Membrane</keyword>
<evidence type="ECO:0000256" key="1">
    <source>
        <dbReference type="ARBA" id="ARBA00000085"/>
    </source>
</evidence>
<dbReference type="AlphaFoldDB" id="A0AAU7KG04"/>
<dbReference type="EMBL" id="CP098827">
    <property type="protein sequence ID" value="XBO70456.1"/>
    <property type="molecule type" value="Genomic_DNA"/>
</dbReference>
<evidence type="ECO:0000256" key="4">
    <source>
        <dbReference type="ARBA" id="ARBA00022553"/>
    </source>
</evidence>
<dbReference type="CDD" id="cd06225">
    <property type="entry name" value="HAMP"/>
    <property type="match status" value="1"/>
</dbReference>
<reference evidence="12" key="1">
    <citation type="submission" date="2022-06" db="EMBL/GenBank/DDBJ databases">
        <title>A novel DMS-producing enzyme.</title>
        <authorList>
            <person name="Zhang Y."/>
        </authorList>
    </citation>
    <scope>NUCLEOTIDE SEQUENCE</scope>
    <source>
        <strain evidence="12">RT37</strain>
    </source>
</reference>
<sequence>MKIISVVTAYTLVLLTMACTGAVLAYWSVERSTWLSDRMNLAHHSYEAHLNLSTHSYRLFKQYADALLIGDQDGGEGERRLQELVRQDIGEIRDIIGAEIELVGDEEVEELELLARLEDQLDEVIRGYAELLDSERELDPVSRWLSFYALLDEAIDERFRKLMDVALEGEIEEVREAREELARGARHTRWLALGFALLAVVLTVAVMVFYRWRVSRRFQRLMAGVERMHGGAFGHAIKVSGGDELGRISRLLNQMGADVHSQRRALERQNSALEEAVADRTGELERLLEEARRAERHRRRLLADVSHELRTPLTIIQGECDVVLRARQPDEDDYREALRRAREAAGHTAALIDDLLTIARQESGELRLQPQPTELVEFLKDVISLSSVLVSLETEVTVAPVEVDRLRLRQSVLALLQNARVHGGPRVVVRLWRHGGGWRIAVEDDGRGVSAVDKAVVFERFYRGANTSTNYTEGSGLGLPIVRAIARAHGGEAGLEDRPGGGLIVYIDVPGMAEESTTT</sequence>
<evidence type="ECO:0000256" key="2">
    <source>
        <dbReference type="ARBA" id="ARBA00004370"/>
    </source>
</evidence>
<dbReference type="SMART" id="SM00387">
    <property type="entry name" value="HATPase_c"/>
    <property type="match status" value="1"/>
</dbReference>
<dbReference type="CDD" id="cd00075">
    <property type="entry name" value="HATPase"/>
    <property type="match status" value="1"/>
</dbReference>
<evidence type="ECO:0000259" key="11">
    <source>
        <dbReference type="PROSITE" id="PS50885"/>
    </source>
</evidence>
<dbReference type="SUPFAM" id="SSF47384">
    <property type="entry name" value="Homodimeric domain of signal transducing histidine kinase"/>
    <property type="match status" value="1"/>
</dbReference>
<feature type="domain" description="HAMP" evidence="11">
    <location>
        <begin position="212"/>
        <end position="264"/>
    </location>
</feature>
<dbReference type="SUPFAM" id="SSF55874">
    <property type="entry name" value="ATPase domain of HSP90 chaperone/DNA topoisomerase II/histidine kinase"/>
    <property type="match status" value="1"/>
</dbReference>